<organism evidence="3 4">
    <name type="scientific">Fictibacillus solisalsi</name>
    <dbReference type="NCBI Taxonomy" id="459525"/>
    <lineage>
        <taxon>Bacteria</taxon>
        <taxon>Bacillati</taxon>
        <taxon>Bacillota</taxon>
        <taxon>Bacilli</taxon>
        <taxon>Bacillales</taxon>
        <taxon>Fictibacillaceae</taxon>
        <taxon>Fictibacillus</taxon>
    </lineage>
</organism>
<dbReference type="RefSeq" id="WP_090238657.1">
    <property type="nucleotide sequence ID" value="NZ_FNHW01000005.1"/>
</dbReference>
<keyword evidence="4" id="KW-1185">Reference proteome</keyword>
<dbReference type="EMBL" id="FNHW01000005">
    <property type="protein sequence ID" value="SDN47063.1"/>
    <property type="molecule type" value="Genomic_DNA"/>
</dbReference>
<dbReference type="AlphaFoldDB" id="A0A1H0BNH5"/>
<accession>A0A1H0BNH5</accession>
<proteinExistence type="inferred from homology"/>
<evidence type="ECO:0000313" key="3">
    <source>
        <dbReference type="EMBL" id="SDN47063.1"/>
    </source>
</evidence>
<dbReference type="Pfam" id="PF21205">
    <property type="entry name" value="Rep3_C"/>
    <property type="match status" value="1"/>
</dbReference>
<dbReference type="OrthoDB" id="9765378at2"/>
<dbReference type="GO" id="GO:0003887">
    <property type="term" value="F:DNA-directed DNA polymerase activity"/>
    <property type="evidence" value="ECO:0007669"/>
    <property type="project" value="InterPro"/>
</dbReference>
<sequence>MEQKYEAPPLSDSLAYYGMQAPVIREADHLSGHNWVTKSNALIEKTYQLSVMEQKLILTLASLVQPSDEAFRPYQIKVSDFVQLLGLKSTGKYTEIRKIVQALQQKTLPIHTGQSLLDITWLSSAEYFHGKGYVELEFSPKLKPYLLQLKEKFTTYQLKNIIQLRSSYSIRIYELLKQYEPIKHRSFTLEELRSVLGIEPNKYKLFGHFKDKVLNVGKKELEEKTDLRFEFEEIKKGRKVTGIKFYIYKNKAKIKSIALSGDEDYQQMIQEALENMGVTKLVAESLIKEHDLEQVERNIAYSKPIIKKRKLDNPVGFLIKSIQDDYASSKKSSVRELPEYLREPDKPTDAPKKSLELYQQTEKEIEQHLLETKELLRSIMEIMDEDDEKLDSRFHDEVIRCFSDIKKKRDQMKLPPFEVENFKSEEIRSIYISLLPVHLEV</sequence>
<dbReference type="Proteomes" id="UP000199544">
    <property type="component" value="Unassembled WGS sequence"/>
</dbReference>
<dbReference type="Gene3D" id="1.10.10.10">
    <property type="entry name" value="Winged helix-like DNA-binding domain superfamily/Winged helix DNA-binding domain"/>
    <property type="match status" value="2"/>
</dbReference>
<gene>
    <name evidence="3" type="ORF">SAMN04488137_4578</name>
</gene>
<feature type="domain" description="Initiator Rep protein WH1" evidence="2">
    <location>
        <begin position="35"/>
        <end position="177"/>
    </location>
</feature>
<name>A0A1H0BNH5_9BACL</name>
<evidence type="ECO:0000313" key="4">
    <source>
        <dbReference type="Proteomes" id="UP000199544"/>
    </source>
</evidence>
<evidence type="ECO:0000256" key="1">
    <source>
        <dbReference type="ARBA" id="ARBA00038283"/>
    </source>
</evidence>
<dbReference type="Pfam" id="PF01051">
    <property type="entry name" value="Rep3_N"/>
    <property type="match status" value="1"/>
</dbReference>
<comment type="similarity">
    <text evidence="1">Belongs to the initiator RepB protein family.</text>
</comment>
<dbReference type="InterPro" id="IPR000525">
    <property type="entry name" value="Initiator_Rep_WH1"/>
</dbReference>
<evidence type="ECO:0000259" key="2">
    <source>
        <dbReference type="Pfam" id="PF01051"/>
    </source>
</evidence>
<dbReference type="InterPro" id="IPR036388">
    <property type="entry name" value="WH-like_DNA-bd_sf"/>
</dbReference>
<dbReference type="GO" id="GO:0006270">
    <property type="term" value="P:DNA replication initiation"/>
    <property type="evidence" value="ECO:0007669"/>
    <property type="project" value="InterPro"/>
</dbReference>
<protein>
    <submittedName>
        <fullName evidence="3">Protein involved in initiation of plasmid replication</fullName>
    </submittedName>
</protein>
<dbReference type="InterPro" id="IPR036390">
    <property type="entry name" value="WH_DNA-bd_sf"/>
</dbReference>
<reference evidence="4" key="1">
    <citation type="submission" date="2016-10" db="EMBL/GenBank/DDBJ databases">
        <authorList>
            <person name="Varghese N."/>
            <person name="Submissions S."/>
        </authorList>
    </citation>
    <scope>NUCLEOTIDE SEQUENCE [LARGE SCALE GENOMIC DNA]</scope>
    <source>
        <strain evidence="4">CGMCC 1.6854</strain>
    </source>
</reference>
<dbReference type="SUPFAM" id="SSF46785">
    <property type="entry name" value="Winged helix' DNA-binding domain"/>
    <property type="match status" value="2"/>
</dbReference>